<sequence length="299" mass="34242">MALTIKGLNTGVIRHNDKFIALALKVKSLRNKETLLFFPVLALRDLLIGLEHRLYLQHSLPEQEQEKRQKAKSSHVLKMHENIPAILREELENADVNQRVESLALSDNTEKVLTFTLKLHNGSHLDLQVGEWQVEVLVMAIIHAINNAEMRELALRISSMLDFLPLYDADCLENGNIEFDTAWKTVISNSIEFDTYNQPDWKHNLYNHYLALVYRYTDEAGQSHDCGTIIKTRSQSGSKEAEAISRRLLNFSPRLKKLEGKPCKVFVRTLGTGKAARLTQDQCMRALHNLRMASSQEKR</sequence>
<proteinExistence type="predicted"/>
<dbReference type="Pfam" id="PF15922">
    <property type="entry name" value="YjeJ"/>
    <property type="match status" value="2"/>
</dbReference>
<protein>
    <submittedName>
        <fullName evidence="1">Putative YjeJ</fullName>
    </submittedName>
</protein>
<dbReference type="AlphaFoldDB" id="G5NLH8"/>
<evidence type="ECO:0000313" key="2">
    <source>
        <dbReference type="Proteomes" id="UP000003532"/>
    </source>
</evidence>
<reference evidence="1 2" key="1">
    <citation type="journal article" date="2011" name="BMC Genomics">
        <title>Genome sequencing reveals diversification of virulence factor content and possible host adaptation in distinct subpopulations of Salmonella enterica.</title>
        <authorList>
            <person name="den Bakker H.C."/>
            <person name="Moreno Switt A.I."/>
            <person name="Govoni G."/>
            <person name="Cummings C.A."/>
            <person name="Ranieri M.L."/>
            <person name="Degoricija L."/>
            <person name="Hoelzer K."/>
            <person name="Rodriguez-Rivera L.D."/>
            <person name="Brown S."/>
            <person name="Bolchacova E."/>
            <person name="Furtado M.R."/>
            <person name="Wiedmann M."/>
        </authorList>
    </citation>
    <scope>NUCLEOTIDE SEQUENCE [LARGE SCALE GENOMIC DNA]</scope>
    <source>
        <strain evidence="1 2">R8-3668</strain>
    </source>
</reference>
<organism evidence="1 2">
    <name type="scientific">Salmonella enterica subsp. enterica serovar Inverness str. R8-3668</name>
    <dbReference type="NCBI Taxonomy" id="913075"/>
    <lineage>
        <taxon>Bacteria</taxon>
        <taxon>Pseudomonadati</taxon>
        <taxon>Pseudomonadota</taxon>
        <taxon>Gammaproteobacteria</taxon>
        <taxon>Enterobacterales</taxon>
        <taxon>Enterobacteriaceae</taxon>
        <taxon>Salmonella</taxon>
    </lineage>
</organism>
<dbReference type="PATRIC" id="fig|913075.3.peg.4737"/>
<comment type="caution">
    <text evidence="1">The sequence shown here is derived from an EMBL/GenBank/DDBJ whole genome shotgun (WGS) entry which is preliminary data.</text>
</comment>
<dbReference type="BioCyc" id="SENT913075:G120P-857-MONOMER"/>
<evidence type="ECO:0000313" key="1">
    <source>
        <dbReference type="EMBL" id="EHC48387.1"/>
    </source>
</evidence>
<name>G5NLH8_SALET</name>
<dbReference type="EMBL" id="AFCO01001976">
    <property type="protein sequence ID" value="EHC48387.1"/>
    <property type="molecule type" value="Genomic_DNA"/>
</dbReference>
<dbReference type="InterPro" id="IPR031810">
    <property type="entry name" value="YjeJ-like"/>
</dbReference>
<dbReference type="Proteomes" id="UP000003532">
    <property type="component" value="Unassembled WGS sequence"/>
</dbReference>
<accession>G5NLH8</accession>
<gene>
    <name evidence="1" type="ORF">LTSEINV_6061</name>
</gene>